<name>A0A1R2C8E8_9CILI</name>
<evidence type="ECO:0000313" key="3">
    <source>
        <dbReference type="EMBL" id="OMJ85276.1"/>
    </source>
</evidence>
<evidence type="ECO:0000256" key="2">
    <source>
        <dbReference type="SAM" id="MobiDB-lite"/>
    </source>
</evidence>
<organism evidence="3 4">
    <name type="scientific">Stentor coeruleus</name>
    <dbReference type="NCBI Taxonomy" id="5963"/>
    <lineage>
        <taxon>Eukaryota</taxon>
        <taxon>Sar</taxon>
        <taxon>Alveolata</taxon>
        <taxon>Ciliophora</taxon>
        <taxon>Postciliodesmatophora</taxon>
        <taxon>Heterotrichea</taxon>
        <taxon>Heterotrichida</taxon>
        <taxon>Stentoridae</taxon>
        <taxon>Stentor</taxon>
    </lineage>
</organism>
<dbReference type="InterPro" id="IPR009091">
    <property type="entry name" value="RCC1/BLIP-II"/>
</dbReference>
<evidence type="ECO:0000313" key="4">
    <source>
        <dbReference type="Proteomes" id="UP000187209"/>
    </source>
</evidence>
<comment type="caution">
    <text evidence="3">The sequence shown here is derived from an EMBL/GenBank/DDBJ whole genome shotgun (WGS) entry which is preliminary data.</text>
</comment>
<gene>
    <name evidence="3" type="ORF">SteCoe_13437</name>
</gene>
<feature type="compositionally biased region" description="Basic and acidic residues" evidence="2">
    <location>
        <begin position="762"/>
        <end position="772"/>
    </location>
</feature>
<feature type="region of interest" description="Disordered" evidence="2">
    <location>
        <begin position="762"/>
        <end position="789"/>
    </location>
</feature>
<sequence length="925" mass="106734">MAVSFVVAYSSFEKQLFSFKTDEEIYSIGSTASKTIVLDSKGFIFVLNQTPSLTLAKEIFNFDIIQISCNKNAFLFLSSLGQVFSQGEDTKKSGFLGTGRFSSMSPTQIPNLSSIISISLGKNHAGALSDIGLFYMWGTCHSTNNSPLPSKHSFDLFSIQEFECANDYTLITTPGGYLYVIGKLRLTHNILNNNFTGGIISPPGIERLCIRLSRAGYKFVTCVTDSGDIYAFDGCFELVKLPLPSYHRIDDLRVSGQNIIGNCEDNYVLEWKMTENLAPDCKIYTFSGQGYKTNNKIKLTGVCKDKIFALSQQENPIQNKFDVFQPYKRTEFGQKLIEKAKKSVRASGGMSILRSSMDSSPIIKSFRNLHLQKCQKLVYAINLILKKPFSVVKIYCSSKIMIEKLQSKSIVGILKIYCSSKIMIEKLQSKSIVGILYEYFAKSEFRKKNCFFTKLKLHTEKYKKLRNLLKDAANIIFYRAYLEIIKSGFTRIKIYFKAQVMIKLFEIFENIQIKQDLRKLKEIDLKVVMKKGFSVWQDLEVDLSEHCLRKKLRESIEKKIKKLSKSVGKLFSQNIYQSFMDIKAYTSMRNIHEKIFIMHKSRNISRVFLILQNHKIETLRPAFTIFRHLTSLYPLKNLLQKPFQDFLSNLFPRVVSPELICLHRSLLAAQMREQRLSFIMILKSTIEDESMNQGLDLLSPIKFPSQIEETEKSNDQHIRCSTMNLPSNTSMKKHNTSRSGDAVEFKKYLMWWKEFKTKGVSKKPREGLEKRPPWKPSGVGVKVKGQDDSFRKKLERRRDYSESLRSSRSSFSSEDSFCKKIGWDKWDYIQKIKNRKSKDLSKLVSAKSMFRTINKRFRKYFIDLRSLAMKNPSNLFKKLVGKSWKLGVFNIGLGKLFNVFRRQPLKLLLSALAIKRPLRKRINKK</sequence>
<dbReference type="Gene3D" id="2.130.10.30">
    <property type="entry name" value="Regulator of chromosome condensation 1/beta-lactamase-inhibitor protein II"/>
    <property type="match status" value="1"/>
</dbReference>
<dbReference type="SUPFAM" id="SSF50985">
    <property type="entry name" value="RCC1/BLIP-II"/>
    <property type="match status" value="1"/>
</dbReference>
<dbReference type="EMBL" id="MPUH01000242">
    <property type="protein sequence ID" value="OMJ85276.1"/>
    <property type="molecule type" value="Genomic_DNA"/>
</dbReference>
<dbReference type="PROSITE" id="PS50012">
    <property type="entry name" value="RCC1_3"/>
    <property type="match status" value="1"/>
</dbReference>
<reference evidence="3 4" key="1">
    <citation type="submission" date="2016-11" db="EMBL/GenBank/DDBJ databases">
        <title>The macronuclear genome of Stentor coeruleus: a giant cell with tiny introns.</title>
        <authorList>
            <person name="Slabodnick M."/>
            <person name="Ruby J.G."/>
            <person name="Reiff S.B."/>
            <person name="Swart E.C."/>
            <person name="Gosai S."/>
            <person name="Prabakaran S."/>
            <person name="Witkowska E."/>
            <person name="Larue G.E."/>
            <person name="Fisher S."/>
            <person name="Freeman R.M."/>
            <person name="Gunawardena J."/>
            <person name="Chu W."/>
            <person name="Stover N.A."/>
            <person name="Gregory B.D."/>
            <person name="Nowacki M."/>
            <person name="Derisi J."/>
            <person name="Roy S.W."/>
            <person name="Marshall W.F."/>
            <person name="Sood P."/>
        </authorList>
    </citation>
    <scope>NUCLEOTIDE SEQUENCE [LARGE SCALE GENOMIC DNA]</scope>
    <source>
        <strain evidence="3">WM001</strain>
    </source>
</reference>
<protein>
    <submittedName>
        <fullName evidence="3">Uncharacterized protein</fullName>
    </submittedName>
</protein>
<feature type="repeat" description="RCC1" evidence="1">
    <location>
        <begin position="81"/>
        <end position="131"/>
    </location>
</feature>
<accession>A0A1R2C8E8</accession>
<dbReference type="Proteomes" id="UP000187209">
    <property type="component" value="Unassembled WGS sequence"/>
</dbReference>
<dbReference type="AlphaFoldDB" id="A0A1R2C8E8"/>
<dbReference type="InterPro" id="IPR000408">
    <property type="entry name" value="Reg_chr_condens"/>
</dbReference>
<proteinExistence type="predicted"/>
<keyword evidence="4" id="KW-1185">Reference proteome</keyword>
<dbReference type="OrthoDB" id="10692333at2759"/>
<evidence type="ECO:0000256" key="1">
    <source>
        <dbReference type="PROSITE-ProRule" id="PRU00235"/>
    </source>
</evidence>